<keyword evidence="1" id="KW-0677">Repeat</keyword>
<dbReference type="RefSeq" id="WP_259861022.1">
    <property type="nucleotide sequence ID" value="NZ_BAAAST010000066.1"/>
</dbReference>
<protein>
    <submittedName>
        <fullName evidence="4">Ankyrin repeat domain-containing protein</fullName>
    </submittedName>
</protein>
<feature type="repeat" description="ANK" evidence="3">
    <location>
        <begin position="505"/>
        <end position="537"/>
    </location>
</feature>
<feature type="repeat" description="ANK" evidence="3">
    <location>
        <begin position="538"/>
        <end position="570"/>
    </location>
</feature>
<dbReference type="PROSITE" id="PS50088">
    <property type="entry name" value="ANK_REPEAT"/>
    <property type="match status" value="2"/>
</dbReference>
<accession>A0ABY5VZN0</accession>
<evidence type="ECO:0000313" key="4">
    <source>
        <dbReference type="EMBL" id="UWP83242.1"/>
    </source>
</evidence>
<dbReference type="PANTHER" id="PTHR24171">
    <property type="entry name" value="ANKYRIN REPEAT DOMAIN-CONTAINING PROTEIN 39-RELATED"/>
    <property type="match status" value="1"/>
</dbReference>
<evidence type="ECO:0000313" key="5">
    <source>
        <dbReference type="Proteomes" id="UP001059617"/>
    </source>
</evidence>
<reference evidence="4" key="1">
    <citation type="submission" date="2021-04" db="EMBL/GenBank/DDBJ databases">
        <authorList>
            <person name="Hartkoorn R.C."/>
            <person name="Beaudoing E."/>
            <person name="Hot D."/>
        </authorList>
    </citation>
    <scope>NUCLEOTIDE SEQUENCE</scope>
    <source>
        <strain evidence="4">NRRL B-16292</strain>
    </source>
</reference>
<keyword evidence="2 3" id="KW-0040">ANK repeat</keyword>
<reference evidence="4" key="2">
    <citation type="submission" date="2022-09" db="EMBL/GenBank/DDBJ databases">
        <title>Biosynthetic gene clusters of Dactylosporangioum fulvum.</title>
        <authorList>
            <person name="Caradec T."/>
        </authorList>
    </citation>
    <scope>NUCLEOTIDE SEQUENCE</scope>
    <source>
        <strain evidence="4">NRRL B-16292</strain>
    </source>
</reference>
<dbReference type="Proteomes" id="UP001059617">
    <property type="component" value="Chromosome"/>
</dbReference>
<dbReference type="PROSITE" id="PS50297">
    <property type="entry name" value="ANK_REP_REGION"/>
    <property type="match status" value="2"/>
</dbReference>
<name>A0ABY5VZN0_9ACTN</name>
<dbReference type="Gene3D" id="1.25.40.20">
    <property type="entry name" value="Ankyrin repeat-containing domain"/>
    <property type="match status" value="1"/>
</dbReference>
<dbReference type="PANTHER" id="PTHR24171:SF8">
    <property type="entry name" value="BRCA1-ASSOCIATED RING DOMAIN PROTEIN 1"/>
    <property type="match status" value="1"/>
</dbReference>
<dbReference type="SUPFAM" id="SSF48403">
    <property type="entry name" value="Ankyrin repeat"/>
    <property type="match status" value="1"/>
</dbReference>
<dbReference type="EMBL" id="CP073720">
    <property type="protein sequence ID" value="UWP83242.1"/>
    <property type="molecule type" value="Genomic_DNA"/>
</dbReference>
<organism evidence="4 5">
    <name type="scientific">Dactylosporangium fulvum</name>
    <dbReference type="NCBI Taxonomy" id="53359"/>
    <lineage>
        <taxon>Bacteria</taxon>
        <taxon>Bacillati</taxon>
        <taxon>Actinomycetota</taxon>
        <taxon>Actinomycetes</taxon>
        <taxon>Micromonosporales</taxon>
        <taxon>Micromonosporaceae</taxon>
        <taxon>Dactylosporangium</taxon>
    </lineage>
</organism>
<evidence type="ECO:0000256" key="1">
    <source>
        <dbReference type="ARBA" id="ARBA00022737"/>
    </source>
</evidence>
<dbReference type="InterPro" id="IPR036770">
    <property type="entry name" value="Ankyrin_rpt-contain_sf"/>
</dbReference>
<dbReference type="Pfam" id="PF12796">
    <property type="entry name" value="Ank_2"/>
    <property type="match status" value="1"/>
</dbReference>
<dbReference type="InterPro" id="IPR002110">
    <property type="entry name" value="Ankyrin_rpt"/>
</dbReference>
<keyword evidence="5" id="KW-1185">Reference proteome</keyword>
<gene>
    <name evidence="4" type="ORF">Dfulv_02750</name>
</gene>
<evidence type="ECO:0000256" key="3">
    <source>
        <dbReference type="PROSITE-ProRule" id="PRU00023"/>
    </source>
</evidence>
<dbReference type="SMART" id="SM00248">
    <property type="entry name" value="ANK"/>
    <property type="match status" value="2"/>
</dbReference>
<proteinExistence type="predicted"/>
<evidence type="ECO:0000256" key="2">
    <source>
        <dbReference type="ARBA" id="ARBA00023043"/>
    </source>
</evidence>
<sequence>MLPLHPSAVPPRMIGRATERRLAGDWRGACAAAGVDVDVDLAAIKQDHGAEVAARVEEELRHLVPDLLRWHLPRRPGDGLLHSGLWSPLALFPDAHALVAHSPSRIDLPQRITLRFESLDDAAMTGVRDDTLLLRRDRWDSRCTAELLARCGGVTRLPFFGTDGERLTGAGPEGLVERVVRLDESGRHAEAWTAAGFDLEVLLFDPEWSRDRIDPAAFDAERGANARRAAVDRSLAWLRPVHTALADAARRAAAHVADCRRNAPSDRVPLPSLRYTPSGYLVARQDIRRVMPGPVDVDDRSGLMRIDVRGRCIVLDRLDSERPRARLVASVPYGRVDETRRRAEVAAFGLELAHVPRIPHVLARRPAELTALMNSDVHPDELHPLVHAALFPGRPAPLPVAPPVLRDTIRVRCNRATHEVLMRDGVVVMPHSPVEVERELMIRALGGQVQGCVAAHDGWRDPAVRMPRRMRGLRAELMAIVRHGDGSAVAAALDRGLDPHVRDEQGRTLLHLMPWLSDVDLLPRLLDAGLDIDVRDENGETPLHAAVDHGTPDLVRALLAAGADPRARSNHSYPRMAAWTTRRDLDFLREADLRLWG</sequence>